<name>A0A087TYC8_STEMI</name>
<dbReference type="EMBL" id="KK117308">
    <property type="protein sequence ID" value="KFM70117.1"/>
    <property type="molecule type" value="Genomic_DNA"/>
</dbReference>
<evidence type="ECO:0000313" key="1">
    <source>
        <dbReference type="EMBL" id="KFM70117.1"/>
    </source>
</evidence>
<organism evidence="1 2">
    <name type="scientific">Stegodyphus mimosarum</name>
    <name type="common">African social velvet spider</name>
    <dbReference type="NCBI Taxonomy" id="407821"/>
    <lineage>
        <taxon>Eukaryota</taxon>
        <taxon>Metazoa</taxon>
        <taxon>Ecdysozoa</taxon>
        <taxon>Arthropoda</taxon>
        <taxon>Chelicerata</taxon>
        <taxon>Arachnida</taxon>
        <taxon>Araneae</taxon>
        <taxon>Araneomorphae</taxon>
        <taxon>Entelegynae</taxon>
        <taxon>Eresoidea</taxon>
        <taxon>Eresidae</taxon>
        <taxon>Stegodyphus</taxon>
    </lineage>
</organism>
<accession>A0A087TYC8</accession>
<sequence length="36" mass="4164">MVIITRLRSVLSVNLIQLQKALFVFCDFVTHTLSQE</sequence>
<feature type="non-terminal residue" evidence="1">
    <location>
        <position position="36"/>
    </location>
</feature>
<dbReference type="Proteomes" id="UP000054359">
    <property type="component" value="Unassembled WGS sequence"/>
</dbReference>
<proteinExistence type="predicted"/>
<gene>
    <name evidence="1" type="ORF">X975_02730</name>
</gene>
<keyword evidence="2" id="KW-1185">Reference proteome</keyword>
<dbReference type="AlphaFoldDB" id="A0A087TYC8"/>
<evidence type="ECO:0000313" key="2">
    <source>
        <dbReference type="Proteomes" id="UP000054359"/>
    </source>
</evidence>
<reference evidence="1 2" key="1">
    <citation type="submission" date="2013-11" db="EMBL/GenBank/DDBJ databases">
        <title>Genome sequencing of Stegodyphus mimosarum.</title>
        <authorList>
            <person name="Bechsgaard J."/>
        </authorList>
    </citation>
    <scope>NUCLEOTIDE SEQUENCE [LARGE SCALE GENOMIC DNA]</scope>
</reference>
<protein>
    <submittedName>
        <fullName evidence="1">Uncharacterized protein</fullName>
    </submittedName>
</protein>